<dbReference type="InterPro" id="IPR005225">
    <property type="entry name" value="Small_GTP-bd"/>
</dbReference>
<dbReference type="InterPro" id="IPR027417">
    <property type="entry name" value="P-loop_NTPase"/>
</dbReference>
<dbReference type="GeneID" id="39874473"/>
<proteinExistence type="inferred from homology"/>
<keyword evidence="7" id="KW-1185">Reference proteome</keyword>
<organism evidence="6 7">
    <name type="scientific">Babesia ovata</name>
    <dbReference type="NCBI Taxonomy" id="189622"/>
    <lineage>
        <taxon>Eukaryota</taxon>
        <taxon>Sar</taxon>
        <taxon>Alveolata</taxon>
        <taxon>Apicomplexa</taxon>
        <taxon>Aconoidasida</taxon>
        <taxon>Piroplasmida</taxon>
        <taxon>Babesiidae</taxon>
        <taxon>Babesia</taxon>
    </lineage>
</organism>
<dbReference type="PRINTS" id="PR00449">
    <property type="entry name" value="RASTRNSFRMNG"/>
</dbReference>
<accession>A0A2H6KCH8</accession>
<dbReference type="NCBIfam" id="TIGR00231">
    <property type="entry name" value="small_GTP"/>
    <property type="match status" value="1"/>
</dbReference>
<dbReference type="SMART" id="SM00174">
    <property type="entry name" value="RHO"/>
    <property type="match status" value="1"/>
</dbReference>
<dbReference type="SMART" id="SM00176">
    <property type="entry name" value="RAN"/>
    <property type="match status" value="1"/>
</dbReference>
<dbReference type="RefSeq" id="XP_028866946.1">
    <property type="nucleotide sequence ID" value="XM_029011113.1"/>
</dbReference>
<comment type="similarity">
    <text evidence="1">Belongs to the small GTPase superfamily. Rab family.</text>
</comment>
<dbReference type="GO" id="GO:0003924">
    <property type="term" value="F:GTPase activity"/>
    <property type="evidence" value="ECO:0007669"/>
    <property type="project" value="InterPro"/>
</dbReference>
<evidence type="ECO:0000256" key="5">
    <source>
        <dbReference type="SAM" id="MobiDB-lite"/>
    </source>
</evidence>
<dbReference type="InterPro" id="IPR001806">
    <property type="entry name" value="Small_GTPase"/>
</dbReference>
<evidence type="ECO:0000256" key="4">
    <source>
        <dbReference type="ARBA" id="ARBA00023288"/>
    </source>
</evidence>
<evidence type="ECO:0000256" key="2">
    <source>
        <dbReference type="ARBA" id="ARBA00022741"/>
    </source>
</evidence>
<dbReference type="EMBL" id="BDSA01000002">
    <property type="protein sequence ID" value="GBE60703.1"/>
    <property type="molecule type" value="Genomic_DNA"/>
</dbReference>
<gene>
    <name evidence="6" type="ORF">BOVATA_021960</name>
</gene>
<dbReference type="SUPFAM" id="SSF52540">
    <property type="entry name" value="P-loop containing nucleoside triphosphate hydrolases"/>
    <property type="match status" value="1"/>
</dbReference>
<dbReference type="GO" id="GO:0005525">
    <property type="term" value="F:GTP binding"/>
    <property type="evidence" value="ECO:0007669"/>
    <property type="project" value="UniProtKB-KW"/>
</dbReference>
<comment type="caution">
    <text evidence="6">The sequence shown here is derived from an EMBL/GenBank/DDBJ whole genome shotgun (WGS) entry which is preliminary data.</text>
</comment>
<protein>
    <submittedName>
        <fullName evidence="6">Rab11b</fullName>
    </submittedName>
</protein>
<feature type="region of interest" description="Disordered" evidence="5">
    <location>
        <begin position="200"/>
        <end position="220"/>
    </location>
</feature>
<dbReference type="VEuPathDB" id="PiroplasmaDB:BOVATA_021960"/>
<keyword evidence="3" id="KW-0342">GTP-binding</keyword>
<dbReference type="AlphaFoldDB" id="A0A2H6KCH8"/>
<reference evidence="6 7" key="1">
    <citation type="journal article" date="2017" name="BMC Genomics">
        <title>Whole-genome assembly of Babesia ovata and comparative genomics between closely related pathogens.</title>
        <authorList>
            <person name="Yamagishi J."/>
            <person name="Asada M."/>
            <person name="Hakimi H."/>
            <person name="Tanaka T.Q."/>
            <person name="Sugimoto C."/>
            <person name="Kawazu S."/>
        </authorList>
    </citation>
    <scope>NUCLEOTIDE SEQUENCE [LARGE SCALE GENOMIC DNA]</scope>
    <source>
        <strain evidence="6 7">Miyake</strain>
    </source>
</reference>
<dbReference type="FunFam" id="3.40.50.300:FF:001129">
    <property type="entry name" value="ras-related protein Rab-44 isoform X2"/>
    <property type="match status" value="1"/>
</dbReference>
<keyword evidence="2" id="KW-0547">Nucleotide-binding</keyword>
<dbReference type="PANTHER" id="PTHR47979">
    <property type="entry name" value="DRAB11-RELATED"/>
    <property type="match status" value="1"/>
</dbReference>
<dbReference type="Proteomes" id="UP000236319">
    <property type="component" value="Unassembled WGS sequence"/>
</dbReference>
<dbReference type="InterPro" id="IPR050209">
    <property type="entry name" value="Rab_GTPases_membrane_traffic"/>
</dbReference>
<evidence type="ECO:0000256" key="3">
    <source>
        <dbReference type="ARBA" id="ARBA00023134"/>
    </source>
</evidence>
<name>A0A2H6KCH8_9APIC</name>
<dbReference type="OrthoDB" id="9989112at2759"/>
<keyword evidence="4" id="KW-0449">Lipoprotein</keyword>
<evidence type="ECO:0000256" key="1">
    <source>
        <dbReference type="ARBA" id="ARBA00006270"/>
    </source>
</evidence>
<dbReference type="Pfam" id="PF00071">
    <property type="entry name" value="Ras"/>
    <property type="match status" value="1"/>
</dbReference>
<dbReference type="PROSITE" id="PS51419">
    <property type="entry name" value="RAB"/>
    <property type="match status" value="1"/>
</dbReference>
<dbReference type="PROSITE" id="PS51420">
    <property type="entry name" value="RHO"/>
    <property type="match status" value="1"/>
</dbReference>
<evidence type="ECO:0000313" key="7">
    <source>
        <dbReference type="Proteomes" id="UP000236319"/>
    </source>
</evidence>
<dbReference type="PROSITE" id="PS51421">
    <property type="entry name" value="RAS"/>
    <property type="match status" value="1"/>
</dbReference>
<dbReference type="SMART" id="SM00175">
    <property type="entry name" value="RAB"/>
    <property type="match status" value="1"/>
</dbReference>
<dbReference type="Gene3D" id="3.40.50.300">
    <property type="entry name" value="P-loop containing nucleotide triphosphate hydrolases"/>
    <property type="match status" value="1"/>
</dbReference>
<evidence type="ECO:0000313" key="6">
    <source>
        <dbReference type="EMBL" id="GBE60703.1"/>
    </source>
</evidence>
<sequence>MQPSKPAPPGIRHNVHKMLQDDYDNVYKIILLGDATVGKSHLLSHYIRGTLPKQAKATIGVEFATRTVPLASGGTVKAQIWDTAGQERYRSITSAHYRRAVGALLVYDVTNRQSFYNCQKWLDELRLAAEPDIVVVLVGNKIDLTIQDPSVRQVHRDQAAMFANEWNLHLFEASAVSGQNVKDVFEFLLQEIHNLKSRADAPHGNEEATISTSESSRIDPLRVSRRRPNDTVLGCLQQDGCSGGSCMFQ</sequence>
<dbReference type="SMART" id="SM00173">
    <property type="entry name" value="RAS"/>
    <property type="match status" value="1"/>
</dbReference>